<dbReference type="AlphaFoldDB" id="R4G6C8"/>
<name>R4G6C8_9BACL</name>
<protein>
    <submittedName>
        <fullName evidence="1">Uncharacterized protein</fullName>
    </submittedName>
</protein>
<dbReference type="RefSeq" id="WP_006320209.1">
    <property type="nucleotide sequence ID" value="NZ_BARH01000007.1"/>
</dbReference>
<proteinExistence type="predicted"/>
<comment type="caution">
    <text evidence="1">The sequence shown here is derived from an EMBL/GenBank/DDBJ whole genome shotgun (WGS) entry which is preliminary data.</text>
</comment>
<dbReference type="EMBL" id="BARH01000007">
    <property type="protein sequence ID" value="GAC90707.1"/>
    <property type="molecule type" value="Genomic_DNA"/>
</dbReference>
<reference evidence="2" key="1">
    <citation type="journal article" date="2013" name="Genome Announc.">
        <title>Draft Genome Sequence of a Thermophilic Member of the Bacillaceae, Anoxybacillus flavithermus Strain Kn10, Isolated from the Kan-nawa Hot Spring in Japan.</title>
        <authorList>
            <person name="Matsutani M."/>
            <person name="Shirakihara Y."/>
            <person name="Imada K."/>
            <person name="Yakushi T."/>
            <person name="Matsushita K."/>
        </authorList>
    </citation>
    <scope>NUCLEOTIDE SEQUENCE [LARGE SCALE GENOMIC DNA]</scope>
    <source>
        <strain evidence="2">NBRC 109594</strain>
    </source>
</reference>
<evidence type="ECO:0000313" key="1">
    <source>
        <dbReference type="EMBL" id="GAC90707.1"/>
    </source>
</evidence>
<gene>
    <name evidence="1" type="ORF">KN10_1143</name>
</gene>
<dbReference type="Proteomes" id="UP000013057">
    <property type="component" value="Unassembled WGS sequence"/>
</dbReference>
<evidence type="ECO:0000313" key="2">
    <source>
        <dbReference type="Proteomes" id="UP000013057"/>
    </source>
</evidence>
<sequence length="138" mass="16068">MTLFEECVHAIGDDHLRILSNEETEKYFDYLCTLFPISPWGRIDWENVSEKKRITCLLEIVDWLRQKGMNDNDVIVLWNYSYYPGIQTKLEKALNAIDDVVAVGSDTFILCKNGEYIIEFFHDGEVTIGTPENKTRKI</sequence>
<dbReference type="CDD" id="cd20693">
    <property type="entry name" value="CdiI_EcoliA0-like"/>
    <property type="match status" value="1"/>
</dbReference>
<organism evidence="1 2">
    <name type="scientific">Anoxybacillus flavithermus NBRC 109594</name>
    <dbReference type="NCBI Taxonomy" id="1315967"/>
    <lineage>
        <taxon>Bacteria</taxon>
        <taxon>Bacillati</taxon>
        <taxon>Bacillota</taxon>
        <taxon>Bacilli</taxon>
        <taxon>Bacillales</taxon>
        <taxon>Anoxybacillaceae</taxon>
        <taxon>Anoxybacillus</taxon>
    </lineage>
</organism>
<dbReference type="Pfam" id="PF24172">
    <property type="entry name" value="CdiI_ImmP"/>
    <property type="match status" value="1"/>
</dbReference>
<dbReference type="InterPro" id="IPR049585">
    <property type="entry name" value="CdiI_EcoliA0-like"/>
</dbReference>
<accession>R4G6C8</accession>